<dbReference type="Proteomes" id="UP000823561">
    <property type="component" value="Chromosome 20"/>
</dbReference>
<feature type="compositionally biased region" description="Basic and acidic residues" evidence="1">
    <location>
        <begin position="224"/>
        <end position="233"/>
    </location>
</feature>
<dbReference type="AlphaFoldDB" id="A0AAV6FRJ1"/>
<feature type="compositionally biased region" description="Basic and acidic residues" evidence="1">
    <location>
        <begin position="258"/>
        <end position="271"/>
    </location>
</feature>
<protein>
    <recommendedName>
        <fullName evidence="4">Fibrous sheath-interacting protein 2</fullName>
    </recommendedName>
</protein>
<evidence type="ECO:0000313" key="3">
    <source>
        <dbReference type="Proteomes" id="UP000823561"/>
    </source>
</evidence>
<accession>A0AAV6FRJ1</accession>
<feature type="compositionally biased region" description="Polar residues" evidence="1">
    <location>
        <begin position="276"/>
        <end position="288"/>
    </location>
</feature>
<reference evidence="2" key="1">
    <citation type="submission" date="2020-10" db="EMBL/GenBank/DDBJ databases">
        <title>Chromosome-scale genome assembly of the Allis shad, Alosa alosa.</title>
        <authorList>
            <person name="Margot Z."/>
            <person name="Christophe K."/>
            <person name="Cabau C."/>
            <person name="Louis A."/>
            <person name="Berthelot C."/>
            <person name="Parey E."/>
            <person name="Roest Crollius H."/>
            <person name="Montfort J."/>
            <person name="Robinson-Rechavi M."/>
            <person name="Bucao C."/>
            <person name="Bouchez O."/>
            <person name="Gislard M."/>
            <person name="Lluch J."/>
            <person name="Milhes M."/>
            <person name="Lampietro C."/>
            <person name="Lopez Roques C."/>
            <person name="Donnadieu C."/>
            <person name="Braasch I."/>
            <person name="Desvignes T."/>
            <person name="Postlethwait J."/>
            <person name="Bobe J."/>
            <person name="Guiguen Y."/>
        </authorList>
    </citation>
    <scope>NUCLEOTIDE SEQUENCE</scope>
    <source>
        <strain evidence="2">M-15738</strain>
        <tissue evidence="2">Blood</tissue>
    </source>
</reference>
<feature type="compositionally biased region" description="Basic residues" evidence="1">
    <location>
        <begin position="234"/>
        <end position="247"/>
    </location>
</feature>
<keyword evidence="3" id="KW-1185">Reference proteome</keyword>
<dbReference type="PANTHER" id="PTHR47315">
    <property type="entry name" value="FIBROUS SHEATH INTERACTING PROTEIN 2"/>
    <property type="match status" value="1"/>
</dbReference>
<dbReference type="EMBL" id="JADWDJ010000020">
    <property type="protein sequence ID" value="KAG5265104.1"/>
    <property type="molecule type" value="Genomic_DNA"/>
</dbReference>
<sequence length="993" mass="110231">MEEQKVLRYQGDTIHPLDVSGHRKIARAPGSLAVYHTTRLCKRLIQPKNEFDLSDPRGSLINSEYNSLHDPNLRGYLYRKDIHQRLIRGGFITKDDKVICSLRSLNRYREHVADVEKAWGCRFRAEQKEMVRTFLILQKQGRISSEVTVADVTDWIWRSMPALRLQHLPAIAKRCSAIEVSPGSTGRSELMWSVRGIRMREEVTREVQREMRLERRWVNSKINKEKKREERIQGKLKKVKKTVKSKSKNVSQEGLSSEDPHLPPKKTEKRIGGQGEPSQSLDVSSSLPACSKVPSPRGDLTTKLCERWEELGVGKTASPLKSPCQHSPPHADLDLIFPLTPNDRVRSSRQNSPERNISLVKQHLFSDAKKKLSEICQKLVIQPSTSPRPASACGIIRGKMPSAEQISSCLIDIQQTLLENHFKGMVTSEELQIVLRGMVVTLVEEVNNILIPAITAFEYERVLPANSPKDLSSCYNTSSTTSKISPVITSSSQCSMSEVHVTYPIYMLPNSRGASRVELWRASSPEDGQDDDRRSLRKKVVAPTAGLLLKVENLIKDIIKDSVDVFSKQRGQVNGTATVSITKCAEDKAESDVKIQEAKPEDERAMKVDAERCCMVSPETTDNPTAVTINTTTAVTIADPIATTDKTAVVTMNTTTTLVSTDITNTAVTMDATASFTMETSTTAVTTDATAVVAIDTTFADTDFSSDRHLVEQSSDNIGKDSEQQLEANDVMSDHPEFSGSEESHVTKEAYDCESTSSDASSGFVVSLEKSILLSSDQVDEILEKVTFALEEERPCSWLTSSPEDKHKDAEAVSPPPNSVIFAILQKMQLDKYLQRKLMSFFVGRQMTSLGSPSMSPMAASSHPGAQESLSWSSLSEINPHSIKVTKWLLQTIQRRNSREGSMTSDRQEMDGQQFREKHLVCEVIQALLDHLNDVSATRSLSRQTQSESDVRAGVTSQGGPVHVDAVVSDTSLAACEFTKDIVSKLLLEDNSP</sequence>
<gene>
    <name evidence="2" type="ORF">AALO_G00261470</name>
</gene>
<organism evidence="2 3">
    <name type="scientific">Alosa alosa</name>
    <name type="common">allis shad</name>
    <dbReference type="NCBI Taxonomy" id="278164"/>
    <lineage>
        <taxon>Eukaryota</taxon>
        <taxon>Metazoa</taxon>
        <taxon>Chordata</taxon>
        <taxon>Craniata</taxon>
        <taxon>Vertebrata</taxon>
        <taxon>Euteleostomi</taxon>
        <taxon>Actinopterygii</taxon>
        <taxon>Neopterygii</taxon>
        <taxon>Teleostei</taxon>
        <taxon>Clupei</taxon>
        <taxon>Clupeiformes</taxon>
        <taxon>Clupeoidei</taxon>
        <taxon>Clupeidae</taxon>
        <taxon>Alosa</taxon>
    </lineage>
</organism>
<feature type="region of interest" description="Disordered" evidence="1">
    <location>
        <begin position="224"/>
        <end position="298"/>
    </location>
</feature>
<evidence type="ECO:0008006" key="4">
    <source>
        <dbReference type="Google" id="ProtNLM"/>
    </source>
</evidence>
<dbReference type="InterPro" id="IPR038891">
    <property type="entry name" value="FSIP2"/>
</dbReference>
<dbReference type="PANTHER" id="PTHR47315:SF3">
    <property type="entry name" value="FIBROUS SHEATH-INTERACTING PROTEIN 2-LIKE"/>
    <property type="match status" value="1"/>
</dbReference>
<evidence type="ECO:0000313" key="2">
    <source>
        <dbReference type="EMBL" id="KAG5265104.1"/>
    </source>
</evidence>
<name>A0AAV6FRJ1_9TELE</name>
<evidence type="ECO:0000256" key="1">
    <source>
        <dbReference type="SAM" id="MobiDB-lite"/>
    </source>
</evidence>
<proteinExistence type="predicted"/>
<comment type="caution">
    <text evidence="2">The sequence shown here is derived from an EMBL/GenBank/DDBJ whole genome shotgun (WGS) entry which is preliminary data.</text>
</comment>